<evidence type="ECO:0000313" key="3">
    <source>
        <dbReference type="Proteomes" id="UP001610432"/>
    </source>
</evidence>
<name>A0ABR4LZ40_9EURO</name>
<gene>
    <name evidence="2" type="ORF">BJX67DRAFT_45396</name>
</gene>
<evidence type="ECO:0000256" key="1">
    <source>
        <dbReference type="SAM" id="MobiDB-lite"/>
    </source>
</evidence>
<sequence length="170" mass="18230">MSKFLHKVKDAMTGGCSKSKRRGDGFNNGGPYSTRDSNPWDEGRNTKPGYRNGDYGTRFESYGSRLRRGTYGSGGFESNTRYGGGPGRDDYGSHGNAAYSRPGKTQTSSSATGSHGSGSGARARHAFAGGEAARSSSYKRTESGYPDSGYASGDTLNSHIEPISRAQRWW</sequence>
<dbReference type="EMBL" id="JBFXLQ010000013">
    <property type="protein sequence ID" value="KAL2868572.1"/>
    <property type="molecule type" value="Genomic_DNA"/>
</dbReference>
<dbReference type="GeneID" id="98150099"/>
<evidence type="ECO:0000313" key="2">
    <source>
        <dbReference type="EMBL" id="KAL2868572.1"/>
    </source>
</evidence>
<dbReference type="Proteomes" id="UP001610432">
    <property type="component" value="Unassembled WGS sequence"/>
</dbReference>
<comment type="caution">
    <text evidence="2">The sequence shown here is derived from an EMBL/GenBank/DDBJ whole genome shotgun (WGS) entry which is preliminary data.</text>
</comment>
<reference evidence="2 3" key="1">
    <citation type="submission" date="2024-07" db="EMBL/GenBank/DDBJ databases">
        <title>Section-level genome sequencing and comparative genomics of Aspergillus sections Usti and Cavernicolus.</title>
        <authorList>
            <consortium name="Lawrence Berkeley National Laboratory"/>
            <person name="Nybo J.L."/>
            <person name="Vesth T.C."/>
            <person name="Theobald S."/>
            <person name="Frisvad J.C."/>
            <person name="Larsen T.O."/>
            <person name="Kjaerboelling I."/>
            <person name="Rothschild-Mancinelli K."/>
            <person name="Lyhne E.K."/>
            <person name="Kogle M.E."/>
            <person name="Barry K."/>
            <person name="Clum A."/>
            <person name="Na H."/>
            <person name="Ledsgaard L."/>
            <person name="Lin J."/>
            <person name="Lipzen A."/>
            <person name="Kuo A."/>
            <person name="Riley R."/>
            <person name="Mondo S."/>
            <person name="Labutti K."/>
            <person name="Haridas S."/>
            <person name="Pangalinan J."/>
            <person name="Salamov A.A."/>
            <person name="Simmons B.A."/>
            <person name="Magnuson J.K."/>
            <person name="Chen J."/>
            <person name="Drula E."/>
            <person name="Henrissat B."/>
            <person name="Wiebenga A."/>
            <person name="Lubbers R.J."/>
            <person name="Gomes A.C."/>
            <person name="Macurrencykelacurrency M.R."/>
            <person name="Stajich J."/>
            <person name="Grigoriev I.V."/>
            <person name="Mortensen U.H."/>
            <person name="De Vries R.P."/>
            <person name="Baker S.E."/>
            <person name="Andersen M.R."/>
        </authorList>
    </citation>
    <scope>NUCLEOTIDE SEQUENCE [LARGE SCALE GENOMIC DNA]</scope>
    <source>
        <strain evidence="2 3">CBS 449.75</strain>
    </source>
</reference>
<protein>
    <submittedName>
        <fullName evidence="2">Uncharacterized protein</fullName>
    </submittedName>
</protein>
<proteinExistence type="predicted"/>
<organism evidence="2 3">
    <name type="scientific">Aspergillus lucknowensis</name>
    <dbReference type="NCBI Taxonomy" id="176173"/>
    <lineage>
        <taxon>Eukaryota</taxon>
        <taxon>Fungi</taxon>
        <taxon>Dikarya</taxon>
        <taxon>Ascomycota</taxon>
        <taxon>Pezizomycotina</taxon>
        <taxon>Eurotiomycetes</taxon>
        <taxon>Eurotiomycetidae</taxon>
        <taxon>Eurotiales</taxon>
        <taxon>Aspergillaceae</taxon>
        <taxon>Aspergillus</taxon>
        <taxon>Aspergillus subgen. Nidulantes</taxon>
    </lineage>
</organism>
<dbReference type="RefSeq" id="XP_070887551.1">
    <property type="nucleotide sequence ID" value="XM_071035027.1"/>
</dbReference>
<keyword evidence="3" id="KW-1185">Reference proteome</keyword>
<feature type="region of interest" description="Disordered" evidence="1">
    <location>
        <begin position="1"/>
        <end position="170"/>
    </location>
</feature>
<accession>A0ABR4LZ40</accession>